<sequence length="1113" mass="121724">MDYHQEPIVEANYFTCTLGQAKTVNARRPHSFHTVNDFLDRQDERIPLLPAVAFPQPKDGWSSRVFSFADLRQESVAKAHHIERLCSHQDAARKNAALLCSSSADFLITWLAVMRLGYPVLLVAPQCQPVAIAHLCNECNVSLFLYDQSHEKLAKETQPLLESVEFLPVKSHAENDGRSSDASVYQDWLATLTPAQESETAYWHHTSGTSSGLPKPIAQSHRAAVGVLPCLDGRGSATFTTTPLYHGGIADCFRAWTSDAPIWLFPGNVPITSSNIIRSLICADECHMTCVDSPVKYFSSVPYVLQMLAPVPDGLDALRSFDIVGVGGAALPPSVGDDLVRTGVNLISRFGSAECGFLMSSHRDYQKDKQWQHLRSFDSPLLSFEPQDGGLAELVIKPDWPHMAKRNRKDGSYATADLFEAHSTIPNAWRYHSRADSQLTLITGKKFDPAPLEATIATSPLLDDVLIFGNGKPFPGALLLRSSNATNMSDEELLAQLWPDIQRCNAEGQDHTKLSRSMLIVLPSKAAGLEKSSKGTVMRRQAEGRFSNIIEKAYQSDDNQTNGQNGDSHIPDNELPVVVLEMIKSVLSAEETIPEDADLFTHGVDSVACMQIRSKLQKLLPSSSAALPLNVVYDCGSIKGIVEHVKNVRKGQTTEHEDEEPLMLDLVKEYSDFHIPTSATARARKSERQEIVLLTGATGALGAHILHQLRTSPSPPASIVCLVRAATPLAAHERVSKSLNSRLKPPLPPYSPTDLTASSLTNPTTIVLPSKLHVPNLGLDIETYTYLIRNTARIIHAAWTVNFTTRLRSFTPHLAALRNLLTLSLACDTSAKFLFISSTASVISLPSDLVPECISNSTSSASPLGYSRSKWVAEQICAIAHRGTGLKGRLAVLRVGQLCGDIENGVWNASEAWPLMLSAGSAMESLPTLEGEGMGWLGVDAAARIVLEIAENEWNVSLDQGASQEPNGEKESDPPVFHILNPDTTHTWNQHLLPWSRALMPTLSVLSPHEWLHRLETLEAEHPAKKLLGLWRSAYCSAESEEGKEGNTPQGEGDRSGAGSQEAVEAVKGPFLSVEKTKEVAPTMRGVEPVSEEHFGKMWRWVEGNVGGVEQWG</sequence>
<dbReference type="Pfam" id="PF00501">
    <property type="entry name" value="AMP-binding"/>
    <property type="match status" value="1"/>
</dbReference>
<evidence type="ECO:0000259" key="4">
    <source>
        <dbReference type="PROSITE" id="PS50075"/>
    </source>
</evidence>
<dbReference type="InterPro" id="IPR009081">
    <property type="entry name" value="PP-bd_ACP"/>
</dbReference>
<keyword evidence="2" id="KW-0597">Phosphoprotein</keyword>
<dbReference type="PANTHER" id="PTHR43439">
    <property type="entry name" value="PHENYLACETATE-COENZYME A LIGASE"/>
    <property type="match status" value="1"/>
</dbReference>
<dbReference type="InterPro" id="IPR036291">
    <property type="entry name" value="NAD(P)-bd_dom_sf"/>
</dbReference>
<dbReference type="InterPro" id="IPR042099">
    <property type="entry name" value="ANL_N_sf"/>
</dbReference>
<dbReference type="InterPro" id="IPR051414">
    <property type="entry name" value="Adenylate-forming_Reductase"/>
</dbReference>
<dbReference type="OrthoDB" id="429813at2759"/>
<feature type="domain" description="Carrier" evidence="4">
    <location>
        <begin position="570"/>
        <end position="649"/>
    </location>
</feature>
<evidence type="ECO:0000256" key="3">
    <source>
        <dbReference type="SAM" id="MobiDB-lite"/>
    </source>
</evidence>
<gene>
    <name evidence="5" type="ORF">HETSPECPRED_004408</name>
</gene>
<evidence type="ECO:0000256" key="1">
    <source>
        <dbReference type="ARBA" id="ARBA00022450"/>
    </source>
</evidence>
<dbReference type="Pfam" id="PF23562">
    <property type="entry name" value="AMP-binding_C_3"/>
    <property type="match status" value="1"/>
</dbReference>
<dbReference type="AlphaFoldDB" id="A0A8H3IMU4"/>
<keyword evidence="6" id="KW-1185">Reference proteome</keyword>
<dbReference type="InterPro" id="IPR036736">
    <property type="entry name" value="ACP-like_sf"/>
</dbReference>
<evidence type="ECO:0000313" key="5">
    <source>
        <dbReference type="EMBL" id="CAF9921020.1"/>
    </source>
</evidence>
<dbReference type="Gene3D" id="3.40.50.12780">
    <property type="entry name" value="N-terminal domain of ligase-like"/>
    <property type="match status" value="1"/>
</dbReference>
<dbReference type="Pfam" id="PF00550">
    <property type="entry name" value="PP-binding"/>
    <property type="match status" value="1"/>
</dbReference>
<dbReference type="SUPFAM" id="SSF47336">
    <property type="entry name" value="ACP-like"/>
    <property type="match status" value="1"/>
</dbReference>
<reference evidence="5" key="1">
    <citation type="submission" date="2021-03" db="EMBL/GenBank/DDBJ databases">
        <authorList>
            <person name="Tagirdzhanova G."/>
        </authorList>
    </citation>
    <scope>NUCLEOTIDE SEQUENCE</scope>
</reference>
<protein>
    <recommendedName>
        <fullName evidence="4">Carrier domain-containing protein</fullName>
    </recommendedName>
</protein>
<evidence type="ECO:0000313" key="6">
    <source>
        <dbReference type="Proteomes" id="UP000664521"/>
    </source>
</evidence>
<comment type="caution">
    <text evidence="5">The sequence shown here is derived from an EMBL/GenBank/DDBJ whole genome shotgun (WGS) entry which is preliminary data.</text>
</comment>
<dbReference type="EMBL" id="CAJPDS010000027">
    <property type="protein sequence ID" value="CAF9921020.1"/>
    <property type="molecule type" value="Genomic_DNA"/>
</dbReference>
<dbReference type="PROSITE" id="PS50075">
    <property type="entry name" value="CARRIER"/>
    <property type="match status" value="1"/>
</dbReference>
<accession>A0A8H3IMU4</accession>
<dbReference type="Proteomes" id="UP000664521">
    <property type="component" value="Unassembled WGS sequence"/>
</dbReference>
<feature type="region of interest" description="Disordered" evidence="3">
    <location>
        <begin position="1040"/>
        <end position="1063"/>
    </location>
</feature>
<keyword evidence="1" id="KW-0596">Phosphopantetheine</keyword>
<dbReference type="PANTHER" id="PTHR43439:SF2">
    <property type="entry name" value="ENZYME, PUTATIVE (JCVI)-RELATED"/>
    <property type="match status" value="1"/>
</dbReference>
<dbReference type="InterPro" id="IPR000873">
    <property type="entry name" value="AMP-dep_synth/lig_dom"/>
</dbReference>
<dbReference type="Pfam" id="PF07993">
    <property type="entry name" value="NAD_binding_4"/>
    <property type="match status" value="1"/>
</dbReference>
<dbReference type="Gene3D" id="1.10.1200.10">
    <property type="entry name" value="ACP-like"/>
    <property type="match status" value="1"/>
</dbReference>
<evidence type="ECO:0000256" key="2">
    <source>
        <dbReference type="ARBA" id="ARBA00022553"/>
    </source>
</evidence>
<dbReference type="SUPFAM" id="SSF51735">
    <property type="entry name" value="NAD(P)-binding Rossmann-fold domains"/>
    <property type="match status" value="1"/>
</dbReference>
<dbReference type="Gene3D" id="3.40.50.720">
    <property type="entry name" value="NAD(P)-binding Rossmann-like Domain"/>
    <property type="match status" value="1"/>
</dbReference>
<name>A0A8H3IMU4_9LECA</name>
<dbReference type="InterPro" id="IPR013120">
    <property type="entry name" value="FAR_NAD-bd"/>
</dbReference>
<organism evidence="5 6">
    <name type="scientific">Heterodermia speciosa</name>
    <dbReference type="NCBI Taxonomy" id="116794"/>
    <lineage>
        <taxon>Eukaryota</taxon>
        <taxon>Fungi</taxon>
        <taxon>Dikarya</taxon>
        <taxon>Ascomycota</taxon>
        <taxon>Pezizomycotina</taxon>
        <taxon>Lecanoromycetes</taxon>
        <taxon>OSLEUM clade</taxon>
        <taxon>Lecanoromycetidae</taxon>
        <taxon>Caliciales</taxon>
        <taxon>Physciaceae</taxon>
        <taxon>Heterodermia</taxon>
    </lineage>
</organism>
<proteinExistence type="predicted"/>
<dbReference type="SUPFAM" id="SSF56801">
    <property type="entry name" value="Acetyl-CoA synthetase-like"/>
    <property type="match status" value="1"/>
</dbReference>